<evidence type="ECO:0000259" key="4">
    <source>
        <dbReference type="PROSITE" id="PS51832"/>
    </source>
</evidence>
<dbReference type="GO" id="GO:0016787">
    <property type="term" value="F:hydrolase activity"/>
    <property type="evidence" value="ECO:0007669"/>
    <property type="project" value="UniProtKB-KW"/>
</dbReference>
<sequence length="362" mass="38385">VAAAEVEAHVRAGEAAEARAALGAADERFRATFEQAAVGIAHVALDGRWLRVNRRLCEVVGYAPDELLARTFQAITHPDDLAADLDHVGRLVVGEIPWYRMEKRYLHRQGHAVWTMLTVSLVRDAGGRAEYFIAVVEDVSDRKRAEAALAASEAELRAAQVEVLERLAQAAEVRDDDTGLHTRRVGELSARIAAALGLPDADVALIRQAAPLHDVGKIGVPDAVLLKAGRLTAAEFAVIQEHAALGARILAGSAAPLTRLAEAIAHAHHERWDGAGYPRGLAGEAIPLAARIVAVADVYDALTNARPYRGAWPEEAVIDHIRAGAGTHFDPAVVAAFLRLRTGVGVAGPATGGHGVADAAHR</sequence>
<dbReference type="PROSITE" id="PS51832">
    <property type="entry name" value="HD_GYP"/>
    <property type="match status" value="1"/>
</dbReference>
<dbReference type="InterPro" id="IPR000700">
    <property type="entry name" value="PAS-assoc_C"/>
</dbReference>
<dbReference type="NCBIfam" id="TIGR00229">
    <property type="entry name" value="sensory_box"/>
    <property type="match status" value="1"/>
</dbReference>
<dbReference type="CDD" id="cd00130">
    <property type="entry name" value="PAS"/>
    <property type="match status" value="1"/>
</dbReference>
<reference evidence="5" key="1">
    <citation type="submission" date="2020-02" db="EMBL/GenBank/DDBJ databases">
        <authorList>
            <person name="Meier V. D."/>
        </authorList>
    </citation>
    <scope>NUCLEOTIDE SEQUENCE</scope>
    <source>
        <strain evidence="5">AVDCRST_MAG11</strain>
    </source>
</reference>
<dbReference type="EMBL" id="CADCTU010000462">
    <property type="protein sequence ID" value="CAA9320372.1"/>
    <property type="molecule type" value="Genomic_DNA"/>
</dbReference>
<dbReference type="PANTHER" id="PTHR45228:SF8">
    <property type="entry name" value="TWO-COMPONENT RESPONSE REGULATOR-RELATED"/>
    <property type="match status" value="1"/>
</dbReference>
<dbReference type="InterPro" id="IPR003607">
    <property type="entry name" value="HD/PDEase_dom"/>
</dbReference>
<dbReference type="PANTHER" id="PTHR45228">
    <property type="entry name" value="CYCLIC DI-GMP PHOSPHODIESTERASE TM_0186-RELATED"/>
    <property type="match status" value="1"/>
</dbReference>
<gene>
    <name evidence="5" type="ORF">AVDCRST_MAG11-1963</name>
</gene>
<feature type="non-terminal residue" evidence="5">
    <location>
        <position position="1"/>
    </location>
</feature>
<dbReference type="CDD" id="cd00077">
    <property type="entry name" value="HDc"/>
    <property type="match status" value="1"/>
</dbReference>
<dbReference type="InterPro" id="IPR001610">
    <property type="entry name" value="PAC"/>
</dbReference>
<dbReference type="PROSITE" id="PS50112">
    <property type="entry name" value="PAS"/>
    <property type="match status" value="1"/>
</dbReference>
<evidence type="ECO:0000259" key="3">
    <source>
        <dbReference type="PROSITE" id="PS51831"/>
    </source>
</evidence>
<dbReference type="InterPro" id="IPR000014">
    <property type="entry name" value="PAS"/>
</dbReference>
<dbReference type="SMART" id="SM00091">
    <property type="entry name" value="PAS"/>
    <property type="match status" value="1"/>
</dbReference>
<protein>
    <submittedName>
        <fullName evidence="5">Metal dependent phosphohydrolase, HD region</fullName>
    </submittedName>
</protein>
<feature type="domain" description="HD-GYP" evidence="4">
    <location>
        <begin position="156"/>
        <end position="353"/>
    </location>
</feature>
<dbReference type="SMART" id="SM00471">
    <property type="entry name" value="HDc"/>
    <property type="match status" value="1"/>
</dbReference>
<feature type="domain" description="HD" evidence="3">
    <location>
        <begin position="178"/>
        <end position="302"/>
    </location>
</feature>
<dbReference type="SUPFAM" id="SSF109604">
    <property type="entry name" value="HD-domain/PDEase-like"/>
    <property type="match status" value="1"/>
</dbReference>
<dbReference type="InterPro" id="IPR052020">
    <property type="entry name" value="Cyclic_di-GMP/3'3'-cGAMP_PDE"/>
</dbReference>
<dbReference type="InterPro" id="IPR037522">
    <property type="entry name" value="HD_GYP_dom"/>
</dbReference>
<dbReference type="AlphaFoldDB" id="A0A6J4L3H1"/>
<dbReference type="SUPFAM" id="SSF55785">
    <property type="entry name" value="PYP-like sensor domain (PAS domain)"/>
    <property type="match status" value="1"/>
</dbReference>
<dbReference type="SMART" id="SM00086">
    <property type="entry name" value="PAC"/>
    <property type="match status" value="1"/>
</dbReference>
<dbReference type="Gene3D" id="1.10.3210.10">
    <property type="entry name" value="Hypothetical protein af1432"/>
    <property type="match status" value="1"/>
</dbReference>
<proteinExistence type="predicted"/>
<dbReference type="PROSITE" id="PS51831">
    <property type="entry name" value="HD"/>
    <property type="match status" value="1"/>
</dbReference>
<dbReference type="InterPro" id="IPR006674">
    <property type="entry name" value="HD_domain"/>
</dbReference>
<feature type="domain" description="PAS" evidence="1">
    <location>
        <begin position="25"/>
        <end position="95"/>
    </location>
</feature>
<feature type="non-terminal residue" evidence="5">
    <location>
        <position position="362"/>
    </location>
</feature>
<dbReference type="Pfam" id="PF13487">
    <property type="entry name" value="HD_5"/>
    <property type="match status" value="1"/>
</dbReference>
<feature type="domain" description="PAC" evidence="2">
    <location>
        <begin position="99"/>
        <end position="151"/>
    </location>
</feature>
<evidence type="ECO:0000313" key="5">
    <source>
        <dbReference type="EMBL" id="CAA9320372.1"/>
    </source>
</evidence>
<dbReference type="InterPro" id="IPR035965">
    <property type="entry name" value="PAS-like_dom_sf"/>
</dbReference>
<evidence type="ECO:0000259" key="1">
    <source>
        <dbReference type="PROSITE" id="PS50112"/>
    </source>
</evidence>
<dbReference type="InterPro" id="IPR013655">
    <property type="entry name" value="PAS_fold_3"/>
</dbReference>
<name>A0A6J4L3H1_9BACT</name>
<organism evidence="5">
    <name type="scientific">uncultured Gemmatimonadaceae bacterium</name>
    <dbReference type="NCBI Taxonomy" id="246130"/>
    <lineage>
        <taxon>Bacteria</taxon>
        <taxon>Pseudomonadati</taxon>
        <taxon>Gemmatimonadota</taxon>
        <taxon>Gemmatimonadia</taxon>
        <taxon>Gemmatimonadales</taxon>
        <taxon>Gemmatimonadaceae</taxon>
        <taxon>environmental samples</taxon>
    </lineage>
</organism>
<dbReference type="Gene3D" id="3.30.450.20">
    <property type="entry name" value="PAS domain"/>
    <property type="match status" value="1"/>
</dbReference>
<dbReference type="PROSITE" id="PS50113">
    <property type="entry name" value="PAC"/>
    <property type="match status" value="1"/>
</dbReference>
<evidence type="ECO:0000259" key="2">
    <source>
        <dbReference type="PROSITE" id="PS50113"/>
    </source>
</evidence>
<dbReference type="Pfam" id="PF08447">
    <property type="entry name" value="PAS_3"/>
    <property type="match status" value="1"/>
</dbReference>
<keyword evidence="5" id="KW-0378">Hydrolase</keyword>
<accession>A0A6J4L3H1</accession>